<evidence type="ECO:0000313" key="6">
    <source>
        <dbReference type="Proteomes" id="UP000037923"/>
    </source>
</evidence>
<sequence length="228" mass="25564">MQKIETAEQYAAAKKAAEGARGLVVHFSATWCEPCKAVNEFLEKQSGMYEGRVAFAEVDCEKLGDVCESEDVNSVPFIAFFRTPIAGETRRMERVADVVGAKLDLIDMNIRSLFGDNGGKGVQREDFASVDDYLKYLTTRKGVVMFITGTPSRPRCGFTGRLCELIHELGVPFTYYDVMASDEVCERLKTYANWPTYPQVYVDGELIGGWDICRELNEEGELKATLKY</sequence>
<evidence type="ECO:0000259" key="4">
    <source>
        <dbReference type="PROSITE" id="PS51352"/>
    </source>
</evidence>
<dbReference type="PROSITE" id="PS51352">
    <property type="entry name" value="THIOREDOXIN_2"/>
    <property type="match status" value="1"/>
</dbReference>
<dbReference type="VEuPathDB" id="TriTrypDB:LpyrH10_01_3040"/>
<dbReference type="PROSITE" id="PS51354">
    <property type="entry name" value="GLUTAREDOXIN_2"/>
    <property type="match status" value="1"/>
</dbReference>
<dbReference type="GO" id="GO:0051536">
    <property type="term" value="F:iron-sulfur cluster binding"/>
    <property type="evidence" value="ECO:0007669"/>
    <property type="project" value="UniProtKB-KW"/>
</dbReference>
<dbReference type="GO" id="GO:0046872">
    <property type="term" value="F:metal ion binding"/>
    <property type="evidence" value="ECO:0007669"/>
    <property type="project" value="UniProtKB-KW"/>
</dbReference>
<dbReference type="InterPro" id="IPR002109">
    <property type="entry name" value="Glutaredoxin"/>
</dbReference>
<dbReference type="InterPro" id="IPR033658">
    <property type="entry name" value="GRX_PICOT-like"/>
</dbReference>
<dbReference type="GO" id="GO:0005829">
    <property type="term" value="C:cytosol"/>
    <property type="evidence" value="ECO:0007669"/>
    <property type="project" value="TreeGrafter"/>
</dbReference>
<dbReference type="Pfam" id="PF00085">
    <property type="entry name" value="Thioredoxin"/>
    <property type="match status" value="1"/>
</dbReference>
<dbReference type="GO" id="GO:0005634">
    <property type="term" value="C:nucleus"/>
    <property type="evidence" value="ECO:0007669"/>
    <property type="project" value="TreeGrafter"/>
</dbReference>
<dbReference type="EMBL" id="LGTL01000001">
    <property type="protein sequence ID" value="KPA86027.1"/>
    <property type="molecule type" value="Genomic_DNA"/>
</dbReference>
<dbReference type="PANTHER" id="PTHR10293">
    <property type="entry name" value="GLUTAREDOXIN FAMILY MEMBER"/>
    <property type="match status" value="1"/>
</dbReference>
<feature type="domain" description="Thioredoxin" evidence="4">
    <location>
        <begin position="1"/>
        <end position="139"/>
    </location>
</feature>
<dbReference type="CDD" id="cd02947">
    <property type="entry name" value="TRX_family"/>
    <property type="match status" value="1"/>
</dbReference>
<keyword evidence="6" id="KW-1185">Reference proteome</keyword>
<dbReference type="CDD" id="cd03028">
    <property type="entry name" value="GRX_PICOT_like"/>
    <property type="match status" value="1"/>
</dbReference>
<dbReference type="InterPro" id="IPR036249">
    <property type="entry name" value="Thioredoxin-like_sf"/>
</dbReference>
<dbReference type="RefSeq" id="XP_015664466.1">
    <property type="nucleotide sequence ID" value="XM_015796458.1"/>
</dbReference>
<dbReference type="Pfam" id="PF00462">
    <property type="entry name" value="Glutaredoxin"/>
    <property type="match status" value="1"/>
</dbReference>
<keyword evidence="1" id="KW-0479">Metal-binding</keyword>
<dbReference type="EMBL" id="LGTL01000001">
    <property type="protein sequence ID" value="KPA86028.1"/>
    <property type="molecule type" value="Genomic_DNA"/>
</dbReference>
<dbReference type="Gene3D" id="3.40.30.10">
    <property type="entry name" value="Glutaredoxin"/>
    <property type="match status" value="2"/>
</dbReference>
<name>A0A0N0E047_LEPPY</name>
<evidence type="ECO:0000313" key="5">
    <source>
        <dbReference type="EMBL" id="KPA86028.1"/>
    </source>
</evidence>
<dbReference type="InterPro" id="IPR004480">
    <property type="entry name" value="Monothiol_GRX-rel"/>
</dbReference>
<dbReference type="GO" id="GO:0006879">
    <property type="term" value="P:intracellular iron ion homeostasis"/>
    <property type="evidence" value="ECO:0007669"/>
    <property type="project" value="TreeGrafter"/>
</dbReference>
<dbReference type="OrthoDB" id="415696at2759"/>
<dbReference type="OMA" id="NGPRCGF"/>
<dbReference type="PROSITE" id="PS00194">
    <property type="entry name" value="THIOREDOXIN_1"/>
    <property type="match status" value="1"/>
</dbReference>
<dbReference type="PANTHER" id="PTHR10293:SF73">
    <property type="entry name" value="GLUTAREDOXIN-3"/>
    <property type="match status" value="1"/>
</dbReference>
<reference evidence="5 6" key="1">
    <citation type="submission" date="2015-07" db="EMBL/GenBank/DDBJ databases">
        <title>High-quality genome of monoxenous trypanosomatid Leptomonas pyrrhocoris.</title>
        <authorList>
            <person name="Flegontov P."/>
            <person name="Butenko A."/>
            <person name="Firsov S."/>
            <person name="Vlcek C."/>
            <person name="Logacheva M.D."/>
            <person name="Field M."/>
            <person name="Filatov D."/>
            <person name="Flegontova O."/>
            <person name="Gerasimov E."/>
            <person name="Jackson A.P."/>
            <person name="Kelly S."/>
            <person name="Opperdoes F."/>
            <person name="O'Reilly A."/>
            <person name="Votypka J."/>
            <person name="Yurchenko V."/>
            <person name="Lukes J."/>
        </authorList>
    </citation>
    <scope>NUCLEOTIDE SEQUENCE [LARGE SCALE GENOMIC DNA]</scope>
    <source>
        <strain evidence="5">H10</strain>
    </source>
</reference>
<evidence type="ECO:0000256" key="1">
    <source>
        <dbReference type="ARBA" id="ARBA00022723"/>
    </source>
</evidence>
<dbReference type="InterPro" id="IPR017937">
    <property type="entry name" value="Thioredoxin_CS"/>
</dbReference>
<dbReference type="RefSeq" id="XP_015664468.1">
    <property type="nucleotide sequence ID" value="XM_015796460.1"/>
</dbReference>
<dbReference type="FunFam" id="3.40.30.10:FF:000446">
    <property type="entry name" value="Thioredoxin-like protein"/>
    <property type="match status" value="1"/>
</dbReference>
<protein>
    <submittedName>
        <fullName evidence="5">Thioredoxin-like protein</fullName>
    </submittedName>
</protein>
<dbReference type="FunFam" id="3.40.30.10:FF:000357">
    <property type="entry name" value="Thioredoxin-like protein"/>
    <property type="match status" value="1"/>
</dbReference>
<proteinExistence type="predicted"/>
<keyword evidence="3" id="KW-0411">Iron-sulfur</keyword>
<dbReference type="EMBL" id="LGTL01000001">
    <property type="protein sequence ID" value="KPA86029.1"/>
    <property type="molecule type" value="Genomic_DNA"/>
</dbReference>
<dbReference type="GeneID" id="26900602"/>
<dbReference type="AlphaFoldDB" id="A0A0N0E047"/>
<dbReference type="InterPro" id="IPR013766">
    <property type="entry name" value="Thioredoxin_domain"/>
</dbReference>
<dbReference type="SUPFAM" id="SSF52833">
    <property type="entry name" value="Thioredoxin-like"/>
    <property type="match status" value="2"/>
</dbReference>
<dbReference type="RefSeq" id="XP_015664467.1">
    <property type="nucleotide sequence ID" value="XM_015796459.1"/>
</dbReference>
<accession>A0A0N0E047</accession>
<dbReference type="Proteomes" id="UP000037923">
    <property type="component" value="Unassembled WGS sequence"/>
</dbReference>
<organism evidence="5 6">
    <name type="scientific">Leptomonas pyrrhocoris</name>
    <name type="common">Firebug parasite</name>
    <dbReference type="NCBI Taxonomy" id="157538"/>
    <lineage>
        <taxon>Eukaryota</taxon>
        <taxon>Discoba</taxon>
        <taxon>Euglenozoa</taxon>
        <taxon>Kinetoplastea</taxon>
        <taxon>Metakinetoplastina</taxon>
        <taxon>Trypanosomatida</taxon>
        <taxon>Trypanosomatidae</taxon>
        <taxon>Leishmaniinae</taxon>
        <taxon>Leptomonas</taxon>
    </lineage>
</organism>
<gene>
    <name evidence="5" type="ORF">ABB37_00304</name>
</gene>
<evidence type="ECO:0000256" key="3">
    <source>
        <dbReference type="ARBA" id="ARBA00023014"/>
    </source>
</evidence>
<comment type="caution">
    <text evidence="5">The sequence shown here is derived from an EMBL/GenBank/DDBJ whole genome shotgun (WGS) entry which is preliminary data.</text>
</comment>
<evidence type="ECO:0000256" key="2">
    <source>
        <dbReference type="ARBA" id="ARBA00023004"/>
    </source>
</evidence>
<keyword evidence="2" id="KW-0408">Iron</keyword>